<gene>
    <name evidence="8" type="ORF">CUT44_03665</name>
</gene>
<accession>A0A2M8M5X8</accession>
<proteinExistence type="predicted"/>
<sequence length="515" mass="51335">MPPATPAAPAAPAVYGRTRDGLRDERREGRPDRWGSTPAGAPGRLRAAAAAHWPVLPVLATVALVCVPAGTGPAPAPGTAGTGATAADAASGLLVLCCALSALRTRSRPLDRTAVVVLAVPAAAFALSAVTARDPVAALPGLVRLLQVFVLVPAALVLVLRSRRCARLVLAALVAVALVQGAVGVHQYLTGTGASYQGENIRAVGTFGPLDVMGMSSAVSCGVVAALALGLAPPPGTSRRLRTAALASSAVLLVPLALSFSRGAWLSTAVAGTAVLFLAGTRTALRTLAALLLVVLLAVSPAAGALLADGTGTGGGQLARRAGSITEVADAPDSSVTDRYTLWAASVAMWRADPVTGVGPRGFAGHRDTHASLALSSASDTAGAGQDFHRQPLLSPHNMYLLVLAEQGLAGATAVLGGWAALLVLGVRRLRRARAVGPGPGGGPGGDRGTDCGLAAVGLLVLHLTDFLYADIGGPSTVLTAVAFGLAAWWALAPGRATRAVRGGGEPAGTGADAR</sequence>
<feature type="transmembrane region" description="Helical" evidence="6">
    <location>
        <begin position="241"/>
        <end position="258"/>
    </location>
</feature>
<evidence type="ECO:0000313" key="9">
    <source>
        <dbReference type="Proteomes" id="UP000230407"/>
    </source>
</evidence>
<comment type="caution">
    <text evidence="8">The sequence shown here is derived from an EMBL/GenBank/DDBJ whole genome shotgun (WGS) entry which is preliminary data.</text>
</comment>
<evidence type="ECO:0000256" key="4">
    <source>
        <dbReference type="ARBA" id="ARBA00023136"/>
    </source>
</evidence>
<dbReference type="PANTHER" id="PTHR37422:SF13">
    <property type="entry name" value="LIPOPOLYSACCHARIDE BIOSYNTHESIS PROTEIN PA4999-RELATED"/>
    <property type="match status" value="1"/>
</dbReference>
<dbReference type="PANTHER" id="PTHR37422">
    <property type="entry name" value="TEICHURONIC ACID BIOSYNTHESIS PROTEIN TUAE"/>
    <property type="match status" value="1"/>
</dbReference>
<reference evidence="8 9" key="1">
    <citation type="submission" date="2017-11" db="EMBL/GenBank/DDBJ databases">
        <title>Streptomyces carmine sp. nov., a novel actinomycete isolated from Sophora alopecuroides in Xinjiang, China.</title>
        <authorList>
            <person name="Wang Y."/>
            <person name="Luo X."/>
            <person name="Wan C."/>
            <person name="Zhang L."/>
        </authorList>
    </citation>
    <scope>NUCLEOTIDE SEQUENCE [LARGE SCALE GENOMIC DNA]</scope>
    <source>
        <strain evidence="8 9">TRM SA0054</strain>
    </source>
</reference>
<evidence type="ECO:0000256" key="3">
    <source>
        <dbReference type="ARBA" id="ARBA00022989"/>
    </source>
</evidence>
<evidence type="ECO:0000256" key="5">
    <source>
        <dbReference type="SAM" id="MobiDB-lite"/>
    </source>
</evidence>
<feature type="transmembrane region" description="Helical" evidence="6">
    <location>
        <begin position="168"/>
        <end position="189"/>
    </location>
</feature>
<keyword evidence="2 6" id="KW-0812">Transmembrane</keyword>
<dbReference type="InterPro" id="IPR007016">
    <property type="entry name" value="O-antigen_ligase-rel_domated"/>
</dbReference>
<dbReference type="InterPro" id="IPR051533">
    <property type="entry name" value="WaaL-like"/>
</dbReference>
<dbReference type="GO" id="GO:0016020">
    <property type="term" value="C:membrane"/>
    <property type="evidence" value="ECO:0007669"/>
    <property type="project" value="UniProtKB-SubCell"/>
</dbReference>
<organism evidence="8 9">
    <name type="scientific">Streptomyces carminius</name>
    <dbReference type="NCBI Taxonomy" id="2665496"/>
    <lineage>
        <taxon>Bacteria</taxon>
        <taxon>Bacillati</taxon>
        <taxon>Actinomycetota</taxon>
        <taxon>Actinomycetes</taxon>
        <taxon>Kitasatosporales</taxon>
        <taxon>Streptomycetaceae</taxon>
        <taxon>Streptomyces</taxon>
    </lineage>
</organism>
<keyword evidence="3 6" id="KW-1133">Transmembrane helix</keyword>
<feature type="transmembrane region" description="Helical" evidence="6">
    <location>
        <begin position="288"/>
        <end position="308"/>
    </location>
</feature>
<feature type="compositionally biased region" description="Basic and acidic residues" evidence="5">
    <location>
        <begin position="17"/>
        <end position="33"/>
    </location>
</feature>
<protein>
    <recommendedName>
        <fullName evidence="7">O-antigen ligase-related domain-containing protein</fullName>
    </recommendedName>
</protein>
<feature type="transmembrane region" description="Helical" evidence="6">
    <location>
        <begin position="476"/>
        <end position="493"/>
    </location>
</feature>
<name>A0A2M8M5X8_9ACTN</name>
<keyword evidence="4 6" id="KW-0472">Membrane</keyword>
<evidence type="ECO:0000256" key="6">
    <source>
        <dbReference type="SAM" id="Phobius"/>
    </source>
</evidence>
<feature type="domain" description="O-antigen ligase-related" evidence="7">
    <location>
        <begin position="249"/>
        <end position="415"/>
    </location>
</feature>
<dbReference type="Pfam" id="PF04932">
    <property type="entry name" value="Wzy_C"/>
    <property type="match status" value="1"/>
</dbReference>
<feature type="transmembrane region" description="Helical" evidence="6">
    <location>
        <begin position="399"/>
        <end position="425"/>
    </location>
</feature>
<feature type="transmembrane region" description="Helical" evidence="6">
    <location>
        <begin position="115"/>
        <end position="132"/>
    </location>
</feature>
<feature type="transmembrane region" description="Helical" evidence="6">
    <location>
        <begin position="138"/>
        <end position="161"/>
    </location>
</feature>
<feature type="transmembrane region" description="Helical" evidence="6">
    <location>
        <begin position="209"/>
        <end position="229"/>
    </location>
</feature>
<feature type="transmembrane region" description="Helical" evidence="6">
    <location>
        <begin position="83"/>
        <end position="103"/>
    </location>
</feature>
<dbReference type="EMBL" id="PGGW01000011">
    <property type="protein sequence ID" value="PJE99615.1"/>
    <property type="molecule type" value="Genomic_DNA"/>
</dbReference>
<feature type="transmembrane region" description="Helical" evidence="6">
    <location>
        <begin position="53"/>
        <end position="71"/>
    </location>
</feature>
<evidence type="ECO:0000313" key="8">
    <source>
        <dbReference type="EMBL" id="PJE99615.1"/>
    </source>
</evidence>
<feature type="region of interest" description="Disordered" evidence="5">
    <location>
        <begin position="1"/>
        <end position="41"/>
    </location>
</feature>
<evidence type="ECO:0000256" key="1">
    <source>
        <dbReference type="ARBA" id="ARBA00004141"/>
    </source>
</evidence>
<evidence type="ECO:0000256" key="2">
    <source>
        <dbReference type="ARBA" id="ARBA00022692"/>
    </source>
</evidence>
<keyword evidence="9" id="KW-1185">Reference proteome</keyword>
<comment type="subcellular location">
    <subcellularLocation>
        <location evidence="1">Membrane</location>
        <topology evidence="1">Multi-pass membrane protein</topology>
    </subcellularLocation>
</comment>
<evidence type="ECO:0000259" key="7">
    <source>
        <dbReference type="Pfam" id="PF04932"/>
    </source>
</evidence>
<dbReference type="AlphaFoldDB" id="A0A2M8M5X8"/>
<dbReference type="Proteomes" id="UP000230407">
    <property type="component" value="Unassembled WGS sequence"/>
</dbReference>